<keyword evidence="2" id="KW-0472">Membrane</keyword>
<name>A0A0L0F6C4_9EUKA</name>
<dbReference type="Proteomes" id="UP000054560">
    <property type="component" value="Unassembled WGS sequence"/>
</dbReference>
<reference evidence="3 4" key="1">
    <citation type="submission" date="2011-02" db="EMBL/GenBank/DDBJ databases">
        <title>The Genome Sequence of Sphaeroforma arctica JP610.</title>
        <authorList>
            <consortium name="The Broad Institute Genome Sequencing Platform"/>
            <person name="Russ C."/>
            <person name="Cuomo C."/>
            <person name="Young S.K."/>
            <person name="Zeng Q."/>
            <person name="Gargeya S."/>
            <person name="Alvarado L."/>
            <person name="Berlin A."/>
            <person name="Chapman S.B."/>
            <person name="Chen Z."/>
            <person name="Freedman E."/>
            <person name="Gellesch M."/>
            <person name="Goldberg J."/>
            <person name="Griggs A."/>
            <person name="Gujja S."/>
            <person name="Heilman E."/>
            <person name="Heiman D."/>
            <person name="Howarth C."/>
            <person name="Mehta T."/>
            <person name="Neiman D."/>
            <person name="Pearson M."/>
            <person name="Roberts A."/>
            <person name="Saif S."/>
            <person name="Shea T."/>
            <person name="Shenoy N."/>
            <person name="Sisk P."/>
            <person name="Stolte C."/>
            <person name="Sykes S."/>
            <person name="White J."/>
            <person name="Yandava C."/>
            <person name="Burger G."/>
            <person name="Gray M.W."/>
            <person name="Holland P.W.H."/>
            <person name="King N."/>
            <person name="Lang F.B.F."/>
            <person name="Roger A.J."/>
            <person name="Ruiz-Trillo I."/>
            <person name="Haas B."/>
            <person name="Nusbaum C."/>
            <person name="Birren B."/>
        </authorList>
    </citation>
    <scope>NUCLEOTIDE SEQUENCE [LARGE SCALE GENOMIC DNA]</scope>
    <source>
        <strain evidence="3 4">JP610</strain>
    </source>
</reference>
<proteinExistence type="predicted"/>
<dbReference type="AlphaFoldDB" id="A0A0L0F6C4"/>
<evidence type="ECO:0000313" key="4">
    <source>
        <dbReference type="Proteomes" id="UP000054560"/>
    </source>
</evidence>
<dbReference type="EMBL" id="KQ247311">
    <property type="protein sequence ID" value="KNC72275.1"/>
    <property type="molecule type" value="Genomic_DNA"/>
</dbReference>
<accession>A0A0L0F6C4</accession>
<dbReference type="GeneID" id="25915677"/>
<sequence length="91" mass="10199">MNEPNQPEEYDPKEIFNGEPPVDTQNGPIDDTFGASIPAISTQPGQYMQYCLDCGQAVPCIFGWVIFSYVFIAYIYALETNLTEDDPLGQR</sequence>
<feature type="non-terminal residue" evidence="3">
    <location>
        <position position="91"/>
    </location>
</feature>
<gene>
    <name evidence="3" type="ORF">SARC_15173</name>
</gene>
<keyword evidence="2" id="KW-0812">Transmembrane</keyword>
<keyword evidence="4" id="KW-1185">Reference proteome</keyword>
<feature type="region of interest" description="Disordered" evidence="1">
    <location>
        <begin position="1"/>
        <end position="31"/>
    </location>
</feature>
<evidence type="ECO:0000256" key="1">
    <source>
        <dbReference type="SAM" id="MobiDB-lite"/>
    </source>
</evidence>
<evidence type="ECO:0000313" key="3">
    <source>
        <dbReference type="EMBL" id="KNC72275.1"/>
    </source>
</evidence>
<organism evidence="3 4">
    <name type="scientific">Sphaeroforma arctica JP610</name>
    <dbReference type="NCBI Taxonomy" id="667725"/>
    <lineage>
        <taxon>Eukaryota</taxon>
        <taxon>Ichthyosporea</taxon>
        <taxon>Ichthyophonida</taxon>
        <taxon>Sphaeroforma</taxon>
    </lineage>
</organism>
<protein>
    <submittedName>
        <fullName evidence="3">Uncharacterized protein</fullName>
    </submittedName>
</protein>
<feature type="transmembrane region" description="Helical" evidence="2">
    <location>
        <begin position="57"/>
        <end position="77"/>
    </location>
</feature>
<dbReference type="RefSeq" id="XP_014146177.1">
    <property type="nucleotide sequence ID" value="XM_014290702.1"/>
</dbReference>
<evidence type="ECO:0000256" key="2">
    <source>
        <dbReference type="SAM" id="Phobius"/>
    </source>
</evidence>
<keyword evidence="2" id="KW-1133">Transmembrane helix</keyword>